<proteinExistence type="predicted"/>
<gene>
    <name evidence="1" type="ORF">T265_00933</name>
</gene>
<sequence>MVVGLFAELGNLVANVSSPIEGTSSMRSCAWRWVCGCAQPHALMMSPRLVMKRLQPNCPAQRTSQRPSTLPELPTFSSIENKGYFLYDTLLIGPQERWCIGLIWFFERLTWNPAESLVCDVLRQLNVPHQAASCLSRYDIQDIATHPSLAIYLKTSCHHTGRHHQCADSDDVFLTADETFARQLPSLANRSTAT</sequence>
<dbReference type="RefSeq" id="XP_009163092.1">
    <property type="nucleotide sequence ID" value="XM_009164828.1"/>
</dbReference>
<dbReference type="KEGG" id="ovi:T265_00933"/>
<protein>
    <submittedName>
        <fullName evidence="1">Uncharacterized protein</fullName>
    </submittedName>
</protein>
<dbReference type="EMBL" id="KL596627">
    <property type="protein sequence ID" value="KER33248.1"/>
    <property type="molecule type" value="Genomic_DNA"/>
</dbReference>
<keyword evidence="2" id="KW-1185">Reference proteome</keyword>
<reference evidence="1 2" key="1">
    <citation type="submission" date="2013-11" db="EMBL/GenBank/DDBJ databases">
        <title>Opisthorchis viverrini - life in the bile duct.</title>
        <authorList>
            <person name="Young N.D."/>
            <person name="Nagarajan N."/>
            <person name="Lin S.J."/>
            <person name="Korhonen P.K."/>
            <person name="Jex A.R."/>
            <person name="Hall R.S."/>
            <person name="Safavi-Hemami H."/>
            <person name="Kaewkong W."/>
            <person name="Bertrand D."/>
            <person name="Gao S."/>
            <person name="Seet Q."/>
            <person name="Wongkham S."/>
            <person name="Teh B.T."/>
            <person name="Wongkham C."/>
            <person name="Intapan P.M."/>
            <person name="Maleewong W."/>
            <person name="Yang X."/>
            <person name="Hu M."/>
            <person name="Wang Z."/>
            <person name="Hofmann A."/>
            <person name="Sternberg P.W."/>
            <person name="Tan P."/>
            <person name="Wang J."/>
            <person name="Gasser R.B."/>
        </authorList>
    </citation>
    <scope>NUCLEOTIDE SEQUENCE [LARGE SCALE GENOMIC DNA]</scope>
</reference>
<organism evidence="1 2">
    <name type="scientific">Opisthorchis viverrini</name>
    <name type="common">Southeast Asian liver fluke</name>
    <dbReference type="NCBI Taxonomy" id="6198"/>
    <lineage>
        <taxon>Eukaryota</taxon>
        <taxon>Metazoa</taxon>
        <taxon>Spiralia</taxon>
        <taxon>Lophotrochozoa</taxon>
        <taxon>Platyhelminthes</taxon>
        <taxon>Trematoda</taxon>
        <taxon>Digenea</taxon>
        <taxon>Opisthorchiida</taxon>
        <taxon>Opisthorchiata</taxon>
        <taxon>Opisthorchiidae</taxon>
        <taxon>Opisthorchis</taxon>
    </lineage>
</organism>
<evidence type="ECO:0000313" key="2">
    <source>
        <dbReference type="Proteomes" id="UP000054324"/>
    </source>
</evidence>
<accession>A0A075A0M8</accession>
<evidence type="ECO:0000313" key="1">
    <source>
        <dbReference type="EMBL" id="KER33248.1"/>
    </source>
</evidence>
<dbReference type="GeneID" id="20315121"/>
<dbReference type="CTD" id="20315121"/>
<dbReference type="OrthoDB" id="73653at2759"/>
<dbReference type="Proteomes" id="UP000054324">
    <property type="component" value="Unassembled WGS sequence"/>
</dbReference>
<dbReference type="AlphaFoldDB" id="A0A075A0M8"/>
<name>A0A075A0M8_OPIVI</name>